<evidence type="ECO:0000313" key="5">
    <source>
        <dbReference type="EMBL" id="GAA1517148.1"/>
    </source>
</evidence>
<evidence type="ECO:0000256" key="1">
    <source>
        <dbReference type="ARBA" id="ARBA00006484"/>
    </source>
</evidence>
<proteinExistence type="inferred from homology"/>
<dbReference type="InterPro" id="IPR036291">
    <property type="entry name" value="NAD(P)-bd_dom_sf"/>
</dbReference>
<dbReference type="Pfam" id="PF00106">
    <property type="entry name" value="adh_short"/>
    <property type="match status" value="1"/>
</dbReference>
<dbReference type="CDD" id="cd05233">
    <property type="entry name" value="SDR_c"/>
    <property type="match status" value="1"/>
</dbReference>
<reference evidence="5 6" key="1">
    <citation type="journal article" date="2019" name="Int. J. Syst. Evol. Microbiol.">
        <title>The Global Catalogue of Microorganisms (GCM) 10K type strain sequencing project: providing services to taxonomists for standard genome sequencing and annotation.</title>
        <authorList>
            <consortium name="The Broad Institute Genomics Platform"/>
            <consortium name="The Broad Institute Genome Sequencing Center for Infectious Disease"/>
            <person name="Wu L."/>
            <person name="Ma J."/>
        </authorList>
    </citation>
    <scope>NUCLEOTIDE SEQUENCE [LARGE SCALE GENOMIC DNA]</scope>
    <source>
        <strain evidence="5 6">JCM 14942</strain>
    </source>
</reference>
<keyword evidence="2" id="KW-0560">Oxidoreductase</keyword>
<organism evidence="5 6">
    <name type="scientific">Nocardioides humi</name>
    <dbReference type="NCBI Taxonomy" id="449461"/>
    <lineage>
        <taxon>Bacteria</taxon>
        <taxon>Bacillati</taxon>
        <taxon>Actinomycetota</taxon>
        <taxon>Actinomycetes</taxon>
        <taxon>Propionibacteriales</taxon>
        <taxon>Nocardioidaceae</taxon>
        <taxon>Nocardioides</taxon>
    </lineage>
</organism>
<dbReference type="InterPro" id="IPR023985">
    <property type="entry name" value="SDR_subfam_1"/>
</dbReference>
<name>A0ABN2ADZ7_9ACTN</name>
<keyword evidence="3" id="KW-0520">NAD</keyword>
<comment type="similarity">
    <text evidence="1 4">Belongs to the short-chain dehydrogenases/reductases (SDR) family.</text>
</comment>
<dbReference type="InterPro" id="IPR002347">
    <property type="entry name" value="SDR_fam"/>
</dbReference>
<dbReference type="PANTHER" id="PTHR42760:SF133">
    <property type="entry name" value="3-OXOACYL-[ACYL-CARRIER-PROTEIN] REDUCTASE"/>
    <property type="match status" value="1"/>
</dbReference>
<evidence type="ECO:0000256" key="3">
    <source>
        <dbReference type="ARBA" id="ARBA00023027"/>
    </source>
</evidence>
<dbReference type="NCBIfam" id="NF009467">
    <property type="entry name" value="PRK12826.1-3"/>
    <property type="match status" value="1"/>
</dbReference>
<dbReference type="SUPFAM" id="SSF51735">
    <property type="entry name" value="NAD(P)-binding Rossmann-fold domains"/>
    <property type="match status" value="1"/>
</dbReference>
<dbReference type="EMBL" id="BAAAOR010000015">
    <property type="protein sequence ID" value="GAA1517148.1"/>
    <property type="molecule type" value="Genomic_DNA"/>
</dbReference>
<dbReference type="PRINTS" id="PR00081">
    <property type="entry name" value="GDHRDH"/>
</dbReference>
<dbReference type="InterPro" id="IPR020904">
    <property type="entry name" value="Sc_DH/Rdtase_CS"/>
</dbReference>
<dbReference type="Proteomes" id="UP001500842">
    <property type="component" value="Unassembled WGS sequence"/>
</dbReference>
<dbReference type="NCBIfam" id="TIGR03971">
    <property type="entry name" value="SDR_subfam_1"/>
    <property type="match status" value="1"/>
</dbReference>
<gene>
    <name evidence="5" type="ORF">GCM10009788_21660</name>
</gene>
<accession>A0ABN2ADZ7</accession>
<dbReference type="PROSITE" id="PS00061">
    <property type="entry name" value="ADH_SHORT"/>
    <property type="match status" value="1"/>
</dbReference>
<evidence type="ECO:0000256" key="2">
    <source>
        <dbReference type="ARBA" id="ARBA00023002"/>
    </source>
</evidence>
<dbReference type="PRINTS" id="PR00080">
    <property type="entry name" value="SDRFAMILY"/>
</dbReference>
<dbReference type="RefSeq" id="WP_141004661.1">
    <property type="nucleotide sequence ID" value="NZ_BAAAOR010000015.1"/>
</dbReference>
<sequence>MGRVDGKVALITGVARGQGRAHALRLAEEGASIVGFDALTQFDSAPYPMPVDDDLAETERLVTERGGRIVTRVADVRDLDQVQGMVDLAFDEYGRLDTVVANAGICGFGKAWELDKSAWDEMIDVNLTGVWNTLRASVPRIIEQDQGGSLILTASVAGFSGMRNVSHYVAAKHGVVGLMRAYSNEVAPHNIRVNAICPTTVDTDLIHNPYFYSLFVPGVENPTREQAGQALMANKPFNTPWVETVDIANAALFLASDEARYITGVLLPVLGGPV</sequence>
<evidence type="ECO:0000256" key="4">
    <source>
        <dbReference type="RuleBase" id="RU000363"/>
    </source>
</evidence>
<evidence type="ECO:0000313" key="6">
    <source>
        <dbReference type="Proteomes" id="UP001500842"/>
    </source>
</evidence>
<protein>
    <submittedName>
        <fullName evidence="5">Mycofactocin-coupled SDR family oxidoreductase</fullName>
    </submittedName>
</protein>
<keyword evidence="6" id="KW-1185">Reference proteome</keyword>
<comment type="caution">
    <text evidence="5">The sequence shown here is derived from an EMBL/GenBank/DDBJ whole genome shotgun (WGS) entry which is preliminary data.</text>
</comment>
<dbReference type="Gene3D" id="3.40.50.720">
    <property type="entry name" value="NAD(P)-binding Rossmann-like Domain"/>
    <property type="match status" value="1"/>
</dbReference>
<dbReference type="PANTHER" id="PTHR42760">
    <property type="entry name" value="SHORT-CHAIN DEHYDROGENASES/REDUCTASES FAMILY MEMBER"/>
    <property type="match status" value="1"/>
</dbReference>